<feature type="disulfide bond" evidence="18">
    <location>
        <begin position="667"/>
        <end position="695"/>
    </location>
</feature>
<dbReference type="PANTHER" id="PTHR10082:SF60">
    <property type="entry name" value="INTEGRIN BETA-PS"/>
    <property type="match status" value="1"/>
</dbReference>
<dbReference type="Gene3D" id="2.60.40.1510">
    <property type="entry name" value="ntegrin, alpha v. Chain A, domain 3"/>
    <property type="match status" value="1"/>
</dbReference>
<feature type="disulfide bond" evidence="18">
    <location>
        <begin position="535"/>
        <end position="540"/>
    </location>
</feature>
<evidence type="ECO:0000256" key="4">
    <source>
        <dbReference type="ARBA" id="ARBA00022536"/>
    </source>
</evidence>
<feature type="disulfide bond" evidence="18">
    <location>
        <begin position="488"/>
        <end position="529"/>
    </location>
</feature>
<feature type="disulfide bond" evidence="18">
    <location>
        <begin position="615"/>
        <end position="663"/>
    </location>
</feature>
<keyword evidence="17" id="KW-0325">Glycoprotein</keyword>
<dbReference type="GeneID" id="106161289"/>
<feature type="disulfide bond" evidence="18">
    <location>
        <begin position="634"/>
        <end position="637"/>
    </location>
</feature>
<evidence type="ECO:0000256" key="12">
    <source>
        <dbReference type="ARBA" id="ARBA00022889"/>
    </source>
</evidence>
<dbReference type="FunFam" id="1.20.5.100:FF:000002">
    <property type="entry name" value="Integrin beta"/>
    <property type="match status" value="1"/>
</dbReference>
<keyword evidence="5" id="KW-0597">Phosphoprotein</keyword>
<keyword evidence="15 21" id="KW-0472">Membrane</keyword>
<feature type="disulfide bond" evidence="18">
    <location>
        <begin position="260"/>
        <end position="301"/>
    </location>
</feature>
<dbReference type="Gene3D" id="4.10.1240.30">
    <property type="match status" value="1"/>
</dbReference>
<dbReference type="SUPFAM" id="SSF69179">
    <property type="entry name" value="Integrin domains"/>
    <property type="match status" value="1"/>
</dbReference>
<evidence type="ECO:0000256" key="3">
    <source>
        <dbReference type="ARBA" id="ARBA00022475"/>
    </source>
</evidence>
<feature type="disulfide bond" evidence="18">
    <location>
        <begin position="54"/>
        <end position="70"/>
    </location>
</feature>
<feature type="disulfide bond" evidence="18">
    <location>
        <begin position="401"/>
        <end position="412"/>
    </location>
</feature>
<feature type="disulfide bond" evidence="18">
    <location>
        <begin position="463"/>
        <end position="467"/>
    </location>
</feature>
<dbReference type="SMART" id="SM01241">
    <property type="entry name" value="Integrin_b_cyt"/>
    <property type="match status" value="1"/>
</dbReference>
<evidence type="ECO:0000256" key="13">
    <source>
        <dbReference type="ARBA" id="ARBA00022989"/>
    </source>
</evidence>
<dbReference type="GO" id="GO:0008305">
    <property type="term" value="C:integrin complex"/>
    <property type="evidence" value="ECO:0007669"/>
    <property type="project" value="TreeGrafter"/>
</dbReference>
<feature type="disulfide bond" evidence="18">
    <location>
        <begin position="553"/>
        <end position="558"/>
    </location>
</feature>
<feature type="region of interest" description="Disordered" evidence="20">
    <location>
        <begin position="90"/>
        <end position="109"/>
    </location>
</feature>
<evidence type="ECO:0000256" key="20">
    <source>
        <dbReference type="SAM" id="MobiDB-lite"/>
    </source>
</evidence>
<organism evidence="26 27">
    <name type="scientific">Lingula anatina</name>
    <name type="common">Brachiopod</name>
    <name type="synonym">Lingula unguis</name>
    <dbReference type="NCBI Taxonomy" id="7574"/>
    <lineage>
        <taxon>Eukaryota</taxon>
        <taxon>Metazoa</taxon>
        <taxon>Spiralia</taxon>
        <taxon>Lophotrochozoa</taxon>
        <taxon>Brachiopoda</taxon>
        <taxon>Linguliformea</taxon>
        <taxon>Lingulata</taxon>
        <taxon>Lingulida</taxon>
        <taxon>Linguloidea</taxon>
        <taxon>Lingulidae</taxon>
        <taxon>Lingula</taxon>
    </lineage>
</organism>
<dbReference type="InterPro" id="IPR014836">
    <property type="entry name" value="Integrin_bsu_cyt_dom"/>
</dbReference>
<evidence type="ECO:0000256" key="5">
    <source>
        <dbReference type="ARBA" id="ARBA00022553"/>
    </source>
</evidence>
<evidence type="ECO:0000256" key="10">
    <source>
        <dbReference type="ARBA" id="ARBA00022837"/>
    </source>
</evidence>
<keyword evidence="4" id="KW-0245">EGF-like domain</keyword>
<dbReference type="AlphaFoldDB" id="A0A1S3I8E3"/>
<dbReference type="InterPro" id="IPR040622">
    <property type="entry name" value="EGF_integrin_1"/>
</dbReference>
<keyword evidence="16 18" id="KW-1015">Disulfide bond</keyword>
<dbReference type="GO" id="GO:0046872">
    <property type="term" value="F:metal ion binding"/>
    <property type="evidence" value="ECO:0007669"/>
    <property type="project" value="UniProtKB-KW"/>
</dbReference>
<evidence type="ECO:0000256" key="21">
    <source>
        <dbReference type="SAM" id="Phobius"/>
    </source>
</evidence>
<dbReference type="SMART" id="SM00187">
    <property type="entry name" value="INB"/>
    <property type="match status" value="1"/>
</dbReference>
<comment type="similarity">
    <text evidence="2 19">Belongs to the integrin beta chain family.</text>
</comment>
<evidence type="ECO:0000259" key="25">
    <source>
        <dbReference type="SMART" id="SM01242"/>
    </source>
</evidence>
<feature type="transmembrane region" description="Helical" evidence="21">
    <location>
        <begin position="726"/>
        <end position="748"/>
    </location>
</feature>
<dbReference type="GO" id="GO:0005178">
    <property type="term" value="F:integrin binding"/>
    <property type="evidence" value="ECO:0007669"/>
    <property type="project" value="TreeGrafter"/>
</dbReference>
<dbReference type="SUPFAM" id="SSF103575">
    <property type="entry name" value="Plexin repeat"/>
    <property type="match status" value="1"/>
</dbReference>
<feature type="disulfide bond" evidence="18">
    <location>
        <begin position="537"/>
        <end position="566"/>
    </location>
</feature>
<protein>
    <recommendedName>
        <fullName evidence="19">Integrin beta</fullName>
    </recommendedName>
</protein>
<name>A0A1S3I8E3_LINAN</name>
<evidence type="ECO:0000259" key="23">
    <source>
        <dbReference type="SMART" id="SM00187"/>
    </source>
</evidence>
<dbReference type="InterPro" id="IPR036349">
    <property type="entry name" value="Integrin_bsu_tail_dom_sf"/>
</dbReference>
<dbReference type="InterPro" id="IPR057243">
    <property type="entry name" value="Integrin_I-EGF_CS"/>
</dbReference>
<feature type="domain" description="Integrin beta subunit cytoplasmic" evidence="24">
    <location>
        <begin position="749"/>
        <end position="795"/>
    </location>
</feature>
<dbReference type="OrthoDB" id="410592at2759"/>
<evidence type="ECO:0000256" key="17">
    <source>
        <dbReference type="ARBA" id="ARBA00023180"/>
    </source>
</evidence>
<keyword evidence="3" id="KW-1003">Cell membrane</keyword>
<dbReference type="Gene3D" id="1.20.5.100">
    <property type="entry name" value="Cytochrome c1, transmembrane anchor, C-terminal"/>
    <property type="match status" value="1"/>
</dbReference>
<evidence type="ECO:0000256" key="9">
    <source>
        <dbReference type="ARBA" id="ARBA00022737"/>
    </source>
</evidence>
<dbReference type="SUPFAM" id="SSF69687">
    <property type="entry name" value="Integrin beta tail domain"/>
    <property type="match status" value="1"/>
</dbReference>
<feature type="disulfide bond" evidence="18">
    <location>
        <begin position="44"/>
        <end position="81"/>
    </location>
</feature>
<dbReference type="GO" id="GO:0033627">
    <property type="term" value="P:cell adhesion mediated by integrin"/>
    <property type="evidence" value="ECO:0007669"/>
    <property type="project" value="TreeGrafter"/>
</dbReference>
<feature type="disulfide bond" evidence="18">
    <location>
        <begin position="581"/>
        <end position="590"/>
    </location>
</feature>
<keyword evidence="10" id="KW-0106">Calcium</keyword>
<dbReference type="PRINTS" id="PR01186">
    <property type="entry name" value="INTEGRINB"/>
</dbReference>
<evidence type="ECO:0000313" key="27">
    <source>
        <dbReference type="RefSeq" id="XP_013393649.1"/>
    </source>
</evidence>
<dbReference type="InterPro" id="IPR002369">
    <property type="entry name" value="Integrin_bsu_VWA"/>
</dbReference>
<keyword evidence="9" id="KW-0677">Repeat</keyword>
<evidence type="ECO:0000256" key="2">
    <source>
        <dbReference type="ARBA" id="ARBA00007449"/>
    </source>
</evidence>
<feature type="disulfide bond" evidence="18">
    <location>
        <begin position="592"/>
        <end position="599"/>
    </location>
</feature>
<feature type="disulfide bond" evidence="18">
    <location>
        <begin position="542"/>
        <end position="551"/>
    </location>
</feature>
<dbReference type="GO" id="GO:0016477">
    <property type="term" value="P:cell migration"/>
    <property type="evidence" value="ECO:0007669"/>
    <property type="project" value="TreeGrafter"/>
</dbReference>
<dbReference type="Pfam" id="PF00362">
    <property type="entry name" value="Integrin_beta"/>
    <property type="match status" value="1"/>
</dbReference>
<dbReference type="InterPro" id="IPR036465">
    <property type="entry name" value="vWFA_dom_sf"/>
</dbReference>
<dbReference type="GO" id="GO:0098609">
    <property type="term" value="P:cell-cell adhesion"/>
    <property type="evidence" value="ECO:0007669"/>
    <property type="project" value="TreeGrafter"/>
</dbReference>
<keyword evidence="26" id="KW-1185">Reference proteome</keyword>
<dbReference type="GO" id="GO:0007160">
    <property type="term" value="P:cell-matrix adhesion"/>
    <property type="evidence" value="ECO:0007669"/>
    <property type="project" value="TreeGrafter"/>
</dbReference>
<keyword evidence="6 19" id="KW-0812">Transmembrane</keyword>
<gene>
    <name evidence="27" type="primary">LOC106161289</name>
</gene>
<dbReference type="PROSITE" id="PS00243">
    <property type="entry name" value="I_EGF_1"/>
    <property type="match status" value="1"/>
</dbReference>
<feature type="signal peptide" evidence="22">
    <location>
        <begin position="1"/>
        <end position="24"/>
    </location>
</feature>
<dbReference type="PIRSF" id="PIRSF002512">
    <property type="entry name" value="Integrin_B"/>
    <property type="match status" value="1"/>
</dbReference>
<evidence type="ECO:0000256" key="7">
    <source>
        <dbReference type="ARBA" id="ARBA00022723"/>
    </source>
</evidence>
<feature type="disulfide bond" evidence="18">
    <location>
        <begin position="206"/>
        <end position="212"/>
    </location>
</feature>
<reference evidence="27" key="1">
    <citation type="submission" date="2025-08" db="UniProtKB">
        <authorList>
            <consortium name="RefSeq"/>
        </authorList>
    </citation>
    <scope>IDENTIFICATION</scope>
    <source>
        <tissue evidence="27">Gonads</tissue>
    </source>
</reference>
<evidence type="ECO:0000256" key="6">
    <source>
        <dbReference type="ARBA" id="ARBA00022692"/>
    </source>
</evidence>
<evidence type="ECO:0000256" key="1">
    <source>
        <dbReference type="ARBA" id="ARBA00004251"/>
    </source>
</evidence>
<evidence type="ECO:0000256" key="14">
    <source>
        <dbReference type="ARBA" id="ARBA00023037"/>
    </source>
</evidence>
<keyword evidence="12 19" id="KW-0130">Cell adhesion</keyword>
<evidence type="ECO:0000256" key="22">
    <source>
        <dbReference type="SAM" id="SignalP"/>
    </source>
</evidence>
<dbReference type="Proteomes" id="UP000085678">
    <property type="component" value="Unplaced"/>
</dbReference>
<feature type="disulfide bond" evidence="18">
    <location>
        <begin position="613"/>
        <end position="618"/>
    </location>
</feature>
<dbReference type="GO" id="GO:0009986">
    <property type="term" value="C:cell surface"/>
    <property type="evidence" value="ECO:0007669"/>
    <property type="project" value="TreeGrafter"/>
</dbReference>
<keyword evidence="13 21" id="KW-1133">Transmembrane helix</keyword>
<dbReference type="Gene3D" id="2.10.25.10">
    <property type="entry name" value="Laminin"/>
    <property type="match status" value="4"/>
</dbReference>
<feature type="disulfide bond" evidence="18">
    <location>
        <begin position="574"/>
        <end position="579"/>
    </location>
</feature>
<feature type="domain" description="Integrin beta subunit VWA" evidence="23">
    <location>
        <begin position="40"/>
        <end position="465"/>
    </location>
</feature>
<feature type="domain" description="Integrin beta subunit tail" evidence="25">
    <location>
        <begin position="641"/>
        <end position="725"/>
    </location>
</feature>
<evidence type="ECO:0000259" key="24">
    <source>
        <dbReference type="SMART" id="SM01241"/>
    </source>
</evidence>
<dbReference type="SMART" id="SM01242">
    <property type="entry name" value="Integrin_B_tail"/>
    <property type="match status" value="1"/>
</dbReference>
<keyword evidence="8 22" id="KW-0732">Signal</keyword>
<feature type="disulfide bond" evidence="18">
    <location>
        <begin position="41"/>
        <end position="51"/>
    </location>
</feature>
<feature type="disulfide bond" evidence="18">
    <location>
        <begin position="493"/>
        <end position="502"/>
    </location>
</feature>
<dbReference type="InterPro" id="IPR013111">
    <property type="entry name" value="EGF_extracell"/>
</dbReference>
<feature type="disulfide bond" evidence="18">
    <location>
        <begin position="647"/>
        <end position="720"/>
    </location>
</feature>
<dbReference type="Pfam" id="PF18372">
    <property type="entry name" value="I-EGF_1"/>
    <property type="match status" value="1"/>
</dbReference>
<keyword evidence="7" id="KW-0479">Metal-binding</keyword>
<evidence type="ECO:0000256" key="16">
    <source>
        <dbReference type="ARBA" id="ARBA00023157"/>
    </source>
</evidence>
<dbReference type="SUPFAM" id="SSF57196">
    <property type="entry name" value="EGF/Laminin"/>
    <property type="match status" value="2"/>
</dbReference>
<keyword evidence="11" id="KW-0460">Magnesium</keyword>
<dbReference type="InterPro" id="IPR012896">
    <property type="entry name" value="Integrin_bsu_tail"/>
</dbReference>
<dbReference type="SUPFAM" id="SSF53300">
    <property type="entry name" value="vWA-like"/>
    <property type="match status" value="1"/>
</dbReference>
<dbReference type="GO" id="GO:0005925">
    <property type="term" value="C:focal adhesion"/>
    <property type="evidence" value="ECO:0007669"/>
    <property type="project" value="TreeGrafter"/>
</dbReference>
<evidence type="ECO:0000256" key="15">
    <source>
        <dbReference type="ARBA" id="ARBA00023136"/>
    </source>
</evidence>
<feature type="chain" id="PRO_5010182591" description="Integrin beta" evidence="22">
    <location>
        <begin position="25"/>
        <end position="797"/>
    </location>
</feature>
<feature type="disulfide bond" evidence="18">
    <location>
        <begin position="432"/>
        <end position="687"/>
    </location>
</feature>
<dbReference type="Pfam" id="PF07965">
    <property type="entry name" value="Integrin_B_tail"/>
    <property type="match status" value="1"/>
</dbReference>
<feature type="disulfide bond" evidence="18">
    <location>
        <begin position="620"/>
        <end position="631"/>
    </location>
</feature>
<evidence type="ECO:0000256" key="8">
    <source>
        <dbReference type="ARBA" id="ARBA00022729"/>
    </source>
</evidence>
<evidence type="ECO:0000256" key="18">
    <source>
        <dbReference type="PIRSR" id="PIRSR002512-1"/>
    </source>
</evidence>
<dbReference type="InterPro" id="IPR015812">
    <property type="entry name" value="Integrin_bsu"/>
</dbReference>
<dbReference type="Gene3D" id="3.40.50.410">
    <property type="entry name" value="von Willebrand factor, type A domain"/>
    <property type="match status" value="1"/>
</dbReference>
<dbReference type="InterPro" id="IPR032695">
    <property type="entry name" value="Integrin_dom_sf"/>
</dbReference>
<dbReference type="FunFam" id="2.10.25.10:FF:000036">
    <property type="entry name" value="Integrin beta"/>
    <property type="match status" value="1"/>
</dbReference>
<dbReference type="Pfam" id="PF07974">
    <property type="entry name" value="EGF_2"/>
    <property type="match status" value="1"/>
</dbReference>
<evidence type="ECO:0000256" key="19">
    <source>
        <dbReference type="RuleBase" id="RU000633"/>
    </source>
</evidence>
<keyword evidence="14 19" id="KW-0401">Integrin</keyword>
<dbReference type="PROSITE" id="PS52047">
    <property type="entry name" value="I_EGF_2"/>
    <property type="match status" value="1"/>
</dbReference>
<comment type="subcellular location">
    <subcellularLocation>
        <location evidence="1 19">Cell membrane</location>
        <topology evidence="1 19">Single-pass type I membrane protein</topology>
    </subcellularLocation>
</comment>
<dbReference type="Pfam" id="PF08725">
    <property type="entry name" value="Integrin_b_cyt"/>
    <property type="match status" value="1"/>
</dbReference>
<proteinExistence type="inferred from homology"/>
<accession>A0A1S3I8E3</accession>
<feature type="disulfide bond" evidence="18">
    <location>
        <begin position="576"/>
        <end position="607"/>
    </location>
</feature>
<feature type="disulfide bond" evidence="18">
    <location>
        <begin position="641"/>
        <end position="650"/>
    </location>
</feature>
<dbReference type="RefSeq" id="XP_013393649.1">
    <property type="nucleotide sequence ID" value="XM_013538195.1"/>
</dbReference>
<sequence>MTPRLWCCLLLSTTLLAFVAVSHGQEADVTATSLCRKMTNCSACIAGGPLCAWCKEQITDVKEEQSRHRCDVLANHLKGGCAQVDIVNPDHDINPTKDTPPRSGSMTEKPIQLSPQEMKIKVRPNKPVNFKVHFKLAENYPVDLYYLMDMSRSMNIHREKLAALGVKISNEMAAITEDFRLGFGSYVDKVTMPYVSIYAPKLNNPCSESDKCAAPYGYRHELSLTNDAKIFSEKVLATPISGNLDVPEGGFDAVVQAVVCEKQIGWRNPSRKLLILSSDSGVHLAGDGYLAGIVRPNDLNCHMDADNYYTESLNQDYPSISQVREVLQNKDVVLIFAVTQNQFNVYKELSDFFPNSLTGELKNDSSNVVQLIKEVYQNISSQVELKTNSTEGISFKFRSECLGTKKMNTNKCLGLKTGQSVTFDVEMTVTQCPKDPTQKSRVVEISPGGGLGEKLVLNLEFMCECDCELPANEVPLSPLCEGQGTYQCGICQCDAGFAGRRCECETDKESTEALDAQCRRPNSTDLTICSNKGQCICGACTCLPDYRGPLCECNDFSCDNFEDQLCGGPTRGTCVCGKCVCNEGYSGNACSCPESKENCIASSGEECNGYGQCVCGVCQCRLESGHSGPTCEDCPTCPGLCEETKLCVQCTAFNSGEYSPEYCKANCTNIEMVPDVQKYSDEKIKFCQFKDDDDCEFYYNYEYVGNKKNIYIKVQQTKACPAQANVLAIVLGVIAGIVAIGLAILLIWKILTTINDRREFAKFEKEREQAKWDTAENPIFKQATSTFKNPTYEGQKS</sequence>
<dbReference type="GO" id="GO:0007229">
    <property type="term" value="P:integrin-mediated signaling pathway"/>
    <property type="evidence" value="ECO:0007669"/>
    <property type="project" value="UniProtKB-KW"/>
</dbReference>
<dbReference type="PANTHER" id="PTHR10082">
    <property type="entry name" value="INTEGRIN BETA SUBUNIT"/>
    <property type="match status" value="1"/>
</dbReference>
<evidence type="ECO:0000313" key="26">
    <source>
        <dbReference type="Proteomes" id="UP000085678"/>
    </source>
</evidence>
<evidence type="ECO:0000256" key="11">
    <source>
        <dbReference type="ARBA" id="ARBA00022842"/>
    </source>
</evidence>
<dbReference type="FunFam" id="3.40.50.410:FF:000002">
    <property type="entry name" value="Integrin beta"/>
    <property type="match status" value="1"/>
</dbReference>